<keyword evidence="4 8" id="KW-0067">ATP-binding</keyword>
<evidence type="ECO:0000256" key="6">
    <source>
        <dbReference type="SAM" id="Phobius"/>
    </source>
</evidence>
<dbReference type="GO" id="GO:0005524">
    <property type="term" value="F:ATP binding"/>
    <property type="evidence" value="ECO:0007669"/>
    <property type="project" value="UniProtKB-KW"/>
</dbReference>
<dbReference type="PANTHER" id="PTHR42798">
    <property type="entry name" value="LIPOPROTEIN-RELEASING SYSTEM ATP-BINDING PROTEIN LOLD"/>
    <property type="match status" value="1"/>
</dbReference>
<dbReference type="CDD" id="cd03255">
    <property type="entry name" value="ABC_MJ0796_LolCDE_FtsE"/>
    <property type="match status" value="1"/>
</dbReference>
<dbReference type="EMBL" id="DXAZ01000022">
    <property type="protein sequence ID" value="HIZ70458.1"/>
    <property type="molecule type" value="Genomic_DNA"/>
</dbReference>
<gene>
    <name evidence="8" type="ORF">H9808_01630</name>
</gene>
<evidence type="ECO:0000256" key="5">
    <source>
        <dbReference type="ARBA" id="ARBA00022970"/>
    </source>
</evidence>
<evidence type="ECO:0000313" key="9">
    <source>
        <dbReference type="Proteomes" id="UP000824106"/>
    </source>
</evidence>
<keyword evidence="5" id="KW-0029">Amino-acid transport</keyword>
<dbReference type="Gene3D" id="3.40.50.300">
    <property type="entry name" value="P-loop containing nucleotide triphosphate hydrolases"/>
    <property type="match status" value="1"/>
</dbReference>
<evidence type="ECO:0000313" key="8">
    <source>
        <dbReference type="EMBL" id="HIZ70458.1"/>
    </source>
</evidence>
<keyword evidence="6" id="KW-0812">Transmembrane</keyword>
<reference evidence="8" key="1">
    <citation type="journal article" date="2021" name="PeerJ">
        <title>Extensive microbial diversity within the chicken gut microbiome revealed by metagenomics and culture.</title>
        <authorList>
            <person name="Gilroy R."/>
            <person name="Ravi A."/>
            <person name="Getino M."/>
            <person name="Pursley I."/>
            <person name="Horton D.L."/>
            <person name="Alikhan N.F."/>
            <person name="Baker D."/>
            <person name="Gharbi K."/>
            <person name="Hall N."/>
            <person name="Watson M."/>
            <person name="Adriaenssens E.M."/>
            <person name="Foster-Nyarko E."/>
            <person name="Jarju S."/>
            <person name="Secka A."/>
            <person name="Antonio M."/>
            <person name="Oren A."/>
            <person name="Chaudhuri R.R."/>
            <person name="La Ragione R."/>
            <person name="Hildebrand F."/>
            <person name="Pallen M.J."/>
        </authorList>
    </citation>
    <scope>NUCLEOTIDE SEQUENCE</scope>
    <source>
        <strain evidence="8">CHK169-4300</strain>
    </source>
</reference>
<name>A0A9D2G0Q4_9LACT</name>
<dbReference type="Pfam" id="PF00005">
    <property type="entry name" value="ABC_tran"/>
    <property type="match status" value="1"/>
</dbReference>
<dbReference type="InterPro" id="IPR003439">
    <property type="entry name" value="ABC_transporter-like_ATP-bd"/>
</dbReference>
<dbReference type="PANTHER" id="PTHR42798:SF6">
    <property type="entry name" value="CELL DIVISION ATP-BINDING PROTEIN FTSE"/>
    <property type="match status" value="1"/>
</dbReference>
<comment type="caution">
    <text evidence="8">The sequence shown here is derived from an EMBL/GenBank/DDBJ whole genome shotgun (WGS) entry which is preliminary data.</text>
</comment>
<feature type="non-terminal residue" evidence="8">
    <location>
        <position position="336"/>
    </location>
</feature>
<dbReference type="GO" id="GO:0022857">
    <property type="term" value="F:transmembrane transporter activity"/>
    <property type="evidence" value="ECO:0007669"/>
    <property type="project" value="UniProtKB-ARBA"/>
</dbReference>
<dbReference type="GO" id="GO:0016887">
    <property type="term" value="F:ATP hydrolysis activity"/>
    <property type="evidence" value="ECO:0007669"/>
    <property type="project" value="InterPro"/>
</dbReference>
<dbReference type="AlphaFoldDB" id="A0A9D2G0Q4"/>
<keyword evidence="2" id="KW-0813">Transport</keyword>
<reference evidence="8" key="2">
    <citation type="submission" date="2021-04" db="EMBL/GenBank/DDBJ databases">
        <authorList>
            <person name="Gilroy R."/>
        </authorList>
    </citation>
    <scope>NUCLEOTIDE SEQUENCE</scope>
    <source>
        <strain evidence="8">CHK169-4300</strain>
    </source>
</reference>
<evidence type="ECO:0000256" key="1">
    <source>
        <dbReference type="ARBA" id="ARBA00005417"/>
    </source>
</evidence>
<dbReference type="InterPro" id="IPR017871">
    <property type="entry name" value="ABC_transporter-like_CS"/>
</dbReference>
<dbReference type="GO" id="GO:0006865">
    <property type="term" value="P:amino acid transport"/>
    <property type="evidence" value="ECO:0007669"/>
    <property type="project" value="UniProtKB-KW"/>
</dbReference>
<feature type="transmembrane region" description="Helical" evidence="6">
    <location>
        <begin position="266"/>
        <end position="285"/>
    </location>
</feature>
<feature type="domain" description="ABC transporter" evidence="7">
    <location>
        <begin position="2"/>
        <end position="240"/>
    </location>
</feature>
<dbReference type="Proteomes" id="UP000824106">
    <property type="component" value="Unassembled WGS sequence"/>
</dbReference>
<evidence type="ECO:0000259" key="7">
    <source>
        <dbReference type="PROSITE" id="PS50893"/>
    </source>
</evidence>
<keyword evidence="6" id="KW-1133">Transmembrane helix</keyword>
<dbReference type="FunFam" id="3.40.50.300:FF:000032">
    <property type="entry name" value="Export ABC transporter ATP-binding protein"/>
    <property type="match status" value="1"/>
</dbReference>
<comment type="similarity">
    <text evidence="1">Belongs to the ABC transporter superfamily.</text>
</comment>
<dbReference type="GO" id="GO:0098796">
    <property type="term" value="C:membrane protein complex"/>
    <property type="evidence" value="ECO:0007669"/>
    <property type="project" value="UniProtKB-ARBA"/>
</dbReference>
<sequence length="336" mass="37004">MLQIKNITKTYDTGALQQKALNDVSFNLRDNEFVSVLGHSGSGKTTLLNIIGGLDRYDNGDIIINGISTKNYSDRDWDSYRNHSVGFVFQSYNLIPHQSVLSNVELALTISGISSNERKDRAAKALEEVGLKEHLHKRPNQLSGGQMQRVAIARALVNEPDILLADEPTGALDSDTSVQIMELLKKVAKDRLVVMVTHNPELAHNYSNRIIELQDGEIISDSHPLDLEDEAAIEAEHKNMGKASMSFLTALSLSFNNLKSKKGRTFLTAFAGSIGIIGIALILSLSTGVNDYIDDIQQDTMTAYPITIEEQSIDLDSLVEIRDENIASYASPEETD</sequence>
<evidence type="ECO:0000256" key="4">
    <source>
        <dbReference type="ARBA" id="ARBA00022840"/>
    </source>
</evidence>
<dbReference type="InterPro" id="IPR003593">
    <property type="entry name" value="AAA+_ATPase"/>
</dbReference>
<dbReference type="PROSITE" id="PS50893">
    <property type="entry name" value="ABC_TRANSPORTER_2"/>
    <property type="match status" value="1"/>
</dbReference>
<dbReference type="InterPro" id="IPR017911">
    <property type="entry name" value="MacB-like_ATP-bd"/>
</dbReference>
<proteinExistence type="inferred from homology"/>
<evidence type="ECO:0000256" key="3">
    <source>
        <dbReference type="ARBA" id="ARBA00022741"/>
    </source>
</evidence>
<evidence type="ECO:0000256" key="2">
    <source>
        <dbReference type="ARBA" id="ARBA00022448"/>
    </source>
</evidence>
<dbReference type="SMART" id="SM00382">
    <property type="entry name" value="AAA"/>
    <property type="match status" value="1"/>
</dbReference>
<dbReference type="PROSITE" id="PS00211">
    <property type="entry name" value="ABC_TRANSPORTER_1"/>
    <property type="match status" value="1"/>
</dbReference>
<protein>
    <submittedName>
        <fullName evidence="8">ABC transporter ATP-binding protein</fullName>
    </submittedName>
</protein>
<accession>A0A9D2G0Q4</accession>
<keyword evidence="6" id="KW-0472">Membrane</keyword>
<dbReference type="InterPro" id="IPR027417">
    <property type="entry name" value="P-loop_NTPase"/>
</dbReference>
<organism evidence="8 9">
    <name type="scientific">Candidatus Atopostipes pullistercoris</name>
    <dbReference type="NCBI Taxonomy" id="2838467"/>
    <lineage>
        <taxon>Bacteria</taxon>
        <taxon>Bacillati</taxon>
        <taxon>Bacillota</taxon>
        <taxon>Bacilli</taxon>
        <taxon>Lactobacillales</taxon>
        <taxon>Carnobacteriaceae</taxon>
        <taxon>Atopostipes</taxon>
    </lineage>
</organism>
<dbReference type="SUPFAM" id="SSF52540">
    <property type="entry name" value="P-loop containing nucleoside triphosphate hydrolases"/>
    <property type="match status" value="1"/>
</dbReference>
<keyword evidence="3" id="KW-0547">Nucleotide-binding</keyword>